<evidence type="ECO:0000259" key="2">
    <source>
        <dbReference type="Pfam" id="PF12890"/>
    </source>
</evidence>
<organism evidence="3 4">
    <name type="scientific">Brumimicrobium oceani</name>
    <dbReference type="NCBI Taxonomy" id="2100725"/>
    <lineage>
        <taxon>Bacteria</taxon>
        <taxon>Pseudomonadati</taxon>
        <taxon>Bacteroidota</taxon>
        <taxon>Flavobacteriia</taxon>
        <taxon>Flavobacteriales</taxon>
        <taxon>Crocinitomicaceae</taxon>
        <taxon>Brumimicrobium</taxon>
    </lineage>
</organism>
<dbReference type="Gene3D" id="2.30.40.10">
    <property type="entry name" value="Urease, subunit C, domain 1"/>
    <property type="match status" value="1"/>
</dbReference>
<keyword evidence="1" id="KW-0665">Pyrimidine biosynthesis</keyword>
<dbReference type="EMBL" id="QFRJ01000001">
    <property type="protein sequence ID" value="PWH87154.1"/>
    <property type="molecule type" value="Genomic_DNA"/>
</dbReference>
<dbReference type="Gene3D" id="3.20.20.140">
    <property type="entry name" value="Metal-dependent hydrolases"/>
    <property type="match status" value="1"/>
</dbReference>
<evidence type="ECO:0000313" key="4">
    <source>
        <dbReference type="Proteomes" id="UP000245370"/>
    </source>
</evidence>
<proteinExistence type="predicted"/>
<dbReference type="PANTHER" id="PTHR43668:SF2">
    <property type="entry name" value="ALLANTOINASE"/>
    <property type="match status" value="1"/>
</dbReference>
<protein>
    <submittedName>
        <fullName evidence="3">Dihydroorotase</fullName>
    </submittedName>
</protein>
<comment type="caution">
    <text evidence="3">The sequence shown here is derived from an EMBL/GenBank/DDBJ whole genome shotgun (WGS) entry which is preliminary data.</text>
</comment>
<name>A0A2U2XH84_9FLAO</name>
<keyword evidence="4" id="KW-1185">Reference proteome</keyword>
<sequence length="420" mass="46570">MKILLKQATILDKASAYFNQQKDILIVDGKISKIADSIRDEEAQEISSNELYVSQSWVDLKADFCDPGFEYNEDIQTGLAAAADGGFGHVFVVPTTSPIVDSKGQVNYLKAESAKHISDLYPLGAITKSAKGDSLAEMYDMYKVGVRLFTDNTHFISAGILFRALLYVKNFGGKIISFPQNESISEGGQVNEGTASLKTGLKAIPAIGEQIQVQRDLSLLEYTDGELHFSGISSAASLRLIKEAKAKGAKVTCDVHLHQLLFTELDTLDYDTNHKVFPPYRREEDRIALWNGIKDGTVDTIVSNHQPKTVEEKDIEFDNAEFGSITLQTFYASLVDKNLADQADFIDKISVQPRKIANFSLDTSIKENNFADLTLFDPTIEWVFDKESNLSKSENSPYFGKNMKGKAIGIIKNNTQTFNN</sequence>
<dbReference type="InterPro" id="IPR032466">
    <property type="entry name" value="Metal_Hydrolase"/>
</dbReference>
<dbReference type="GO" id="GO:0004151">
    <property type="term" value="F:dihydroorotase activity"/>
    <property type="evidence" value="ECO:0007669"/>
    <property type="project" value="InterPro"/>
</dbReference>
<dbReference type="CDD" id="cd01317">
    <property type="entry name" value="DHOase_IIa"/>
    <property type="match status" value="1"/>
</dbReference>
<dbReference type="InterPro" id="IPR004722">
    <property type="entry name" value="DHOase"/>
</dbReference>
<feature type="domain" description="Dihydroorotase catalytic" evidence="2">
    <location>
        <begin position="57"/>
        <end position="234"/>
    </location>
</feature>
<gene>
    <name evidence="3" type="ORF">DIT68_02510</name>
</gene>
<dbReference type="GO" id="GO:0004038">
    <property type="term" value="F:allantoinase activity"/>
    <property type="evidence" value="ECO:0007669"/>
    <property type="project" value="TreeGrafter"/>
</dbReference>
<reference evidence="3 4" key="1">
    <citation type="submission" date="2018-05" db="EMBL/GenBank/DDBJ databases">
        <title>Brumimicrobium oceani sp. nov., isolated from coastal sediment.</title>
        <authorList>
            <person name="Kou Y."/>
        </authorList>
    </citation>
    <scope>NUCLEOTIDE SEQUENCE [LARGE SCALE GENOMIC DNA]</scope>
    <source>
        <strain evidence="3 4">C305</strain>
    </source>
</reference>
<accession>A0A2U2XH84</accession>
<dbReference type="SUPFAM" id="SSF51338">
    <property type="entry name" value="Composite domain of metallo-dependent hydrolases"/>
    <property type="match status" value="1"/>
</dbReference>
<dbReference type="SUPFAM" id="SSF51556">
    <property type="entry name" value="Metallo-dependent hydrolases"/>
    <property type="match status" value="1"/>
</dbReference>
<dbReference type="InterPro" id="IPR011059">
    <property type="entry name" value="Metal-dep_hydrolase_composite"/>
</dbReference>
<evidence type="ECO:0000313" key="3">
    <source>
        <dbReference type="EMBL" id="PWH87154.1"/>
    </source>
</evidence>
<dbReference type="InterPro" id="IPR050138">
    <property type="entry name" value="DHOase/Allantoinase_Hydrolase"/>
</dbReference>
<dbReference type="Proteomes" id="UP000245370">
    <property type="component" value="Unassembled WGS sequence"/>
</dbReference>
<evidence type="ECO:0000256" key="1">
    <source>
        <dbReference type="ARBA" id="ARBA00022975"/>
    </source>
</evidence>
<reference evidence="3 4" key="2">
    <citation type="submission" date="2018-05" db="EMBL/GenBank/DDBJ databases">
        <authorList>
            <person name="Lanie J.A."/>
            <person name="Ng W.-L."/>
            <person name="Kazmierczak K.M."/>
            <person name="Andrzejewski T.M."/>
            <person name="Davidsen T.M."/>
            <person name="Wayne K.J."/>
            <person name="Tettelin H."/>
            <person name="Glass J.I."/>
            <person name="Rusch D."/>
            <person name="Podicherti R."/>
            <person name="Tsui H.-C.T."/>
            <person name="Winkler M.E."/>
        </authorList>
    </citation>
    <scope>NUCLEOTIDE SEQUENCE [LARGE SCALE GENOMIC DNA]</scope>
    <source>
        <strain evidence="3 4">C305</strain>
    </source>
</reference>
<dbReference type="AlphaFoldDB" id="A0A2U2XH84"/>
<dbReference type="GO" id="GO:0005737">
    <property type="term" value="C:cytoplasm"/>
    <property type="evidence" value="ECO:0007669"/>
    <property type="project" value="TreeGrafter"/>
</dbReference>
<dbReference type="GO" id="GO:0006221">
    <property type="term" value="P:pyrimidine nucleotide biosynthetic process"/>
    <property type="evidence" value="ECO:0007669"/>
    <property type="project" value="UniProtKB-KW"/>
</dbReference>
<dbReference type="PANTHER" id="PTHR43668">
    <property type="entry name" value="ALLANTOINASE"/>
    <property type="match status" value="1"/>
</dbReference>
<dbReference type="GO" id="GO:0006145">
    <property type="term" value="P:purine nucleobase catabolic process"/>
    <property type="evidence" value="ECO:0007669"/>
    <property type="project" value="TreeGrafter"/>
</dbReference>
<dbReference type="RefSeq" id="WP_109358233.1">
    <property type="nucleotide sequence ID" value="NZ_QFRJ01000001.1"/>
</dbReference>
<dbReference type="InterPro" id="IPR024403">
    <property type="entry name" value="DHOase_cat"/>
</dbReference>
<dbReference type="Pfam" id="PF12890">
    <property type="entry name" value="DHOase"/>
    <property type="match status" value="1"/>
</dbReference>
<dbReference type="GO" id="GO:0046872">
    <property type="term" value="F:metal ion binding"/>
    <property type="evidence" value="ECO:0007669"/>
    <property type="project" value="InterPro"/>
</dbReference>
<dbReference type="NCBIfam" id="TIGR00857">
    <property type="entry name" value="pyrC_multi"/>
    <property type="match status" value="1"/>
</dbReference>
<dbReference type="OrthoDB" id="9765462at2"/>